<evidence type="ECO:0000313" key="2">
    <source>
        <dbReference type="Proteomes" id="UP000789423"/>
    </source>
</evidence>
<dbReference type="RefSeq" id="WP_230576125.1">
    <property type="nucleotide sequence ID" value="NZ_CAKJTI010000022.1"/>
</dbReference>
<keyword evidence="2" id="KW-1185">Reference proteome</keyword>
<protein>
    <submittedName>
        <fullName evidence="1">Uncharacterized protein</fullName>
    </submittedName>
</protein>
<dbReference type="EMBL" id="CAKJTI010000022">
    <property type="protein sequence ID" value="CAG9614120.1"/>
    <property type="molecule type" value="Genomic_DNA"/>
</dbReference>
<proteinExistence type="predicted"/>
<gene>
    <name evidence="1" type="ORF">BACCIP111899_03347</name>
</gene>
<dbReference type="Proteomes" id="UP000789423">
    <property type="component" value="Unassembled WGS sequence"/>
</dbReference>
<accession>A0ABN8A4I6</accession>
<organism evidence="1 2">
    <name type="scientific">Bacillus rhizoplanae</name>
    <dbReference type="NCBI Taxonomy" id="2880966"/>
    <lineage>
        <taxon>Bacteria</taxon>
        <taxon>Bacillati</taxon>
        <taxon>Bacillota</taxon>
        <taxon>Bacilli</taxon>
        <taxon>Bacillales</taxon>
        <taxon>Bacillaceae</taxon>
        <taxon>Bacillus</taxon>
    </lineage>
</organism>
<evidence type="ECO:0000313" key="1">
    <source>
        <dbReference type="EMBL" id="CAG9614120.1"/>
    </source>
</evidence>
<comment type="caution">
    <text evidence="1">The sequence shown here is derived from an EMBL/GenBank/DDBJ whole genome shotgun (WGS) entry which is preliminary data.</text>
</comment>
<name>A0ABN8A4I6_9BACI</name>
<sequence length="74" mass="8751">MKEFTVCYTLENDIKREKIIKGLDVKKEEVIQEVLEKIEHDKFFVAKSDEGAYIINSYLVRYVRVIDEKVLGQI</sequence>
<reference evidence="1 2" key="1">
    <citation type="submission" date="2021-10" db="EMBL/GenBank/DDBJ databases">
        <authorList>
            <person name="Criscuolo A."/>
        </authorList>
    </citation>
    <scope>NUCLEOTIDE SEQUENCE [LARGE SCALE GENOMIC DNA]</scope>
    <source>
        <strain evidence="2">CIP 111899</strain>
    </source>
</reference>